<reference evidence="3" key="1">
    <citation type="submission" date="2011-03" db="EMBL/GenBank/DDBJ databases">
        <title>Draft genome sequence of Brevundimonas diminuta.</title>
        <authorList>
            <person name="Brown P.J.B."/>
            <person name="Buechlein A."/>
            <person name="Hemmerich C."/>
            <person name="Brun Y.V."/>
        </authorList>
    </citation>
    <scope>NUCLEOTIDE SEQUENCE [LARGE SCALE GENOMIC DNA]</scope>
    <source>
        <strain evidence="3">C19</strain>
    </source>
</reference>
<dbReference type="HOGENOM" id="CLU_053114_1_0_5"/>
<feature type="chain" id="PRO_5003314492" description="S1/P1 Nuclease family protein" evidence="1">
    <location>
        <begin position="28"/>
        <end position="343"/>
    </location>
</feature>
<dbReference type="Gene3D" id="1.10.575.10">
    <property type="entry name" value="P1 Nuclease"/>
    <property type="match status" value="1"/>
</dbReference>
<evidence type="ECO:0008006" key="4">
    <source>
        <dbReference type="Google" id="ProtNLM"/>
    </source>
</evidence>
<dbReference type="EMBL" id="GL883081">
    <property type="protein sequence ID" value="EGF89410.1"/>
    <property type="molecule type" value="Genomic_DNA"/>
</dbReference>
<dbReference type="eggNOG" id="ENOG502ZAZS">
    <property type="taxonomic scope" value="Bacteria"/>
</dbReference>
<evidence type="ECO:0000256" key="1">
    <source>
        <dbReference type="SAM" id="SignalP"/>
    </source>
</evidence>
<keyword evidence="3" id="KW-1185">Reference proteome</keyword>
<protein>
    <recommendedName>
        <fullName evidence="4">S1/P1 Nuclease family protein</fullName>
    </recommendedName>
</protein>
<sequence length="343" mass="38231">MKLKVVKLKSLLLSVVAGVAIATAALAWGSAGHRFIGEEAIRALPDYTPAFLRTPEAIADVGEYANEPDRWRDSGFVHDSERNAAHFIDLDDEGKTLAGQTLAELPRTRADFEITLNEKGQKIWKSGYLPYAMVDGYQQVVKDFAYWRVLNLLETRETDKAKKAWYRADRIRRESLIKRDIGVLAHYVGDTTQPLHMSIHYNGWGEEFPNPNGYTLEKIHVPLENAFVDANISAADVRASMAPYEPCTDGPEKCFAKRMMKSHALVVPLYELEKAGGFKPGDPRGRDFMKQQLGQGASDLRDVILDAWRDSKTMAVGWPKATYDDFVGGKVADPYLTLHGGAG</sequence>
<dbReference type="RefSeq" id="WP_006275532.1">
    <property type="nucleotide sequence ID" value="NZ_GL883081.1"/>
</dbReference>
<organism evidence="2 3">
    <name type="scientific">Asticcacaulis biprosthecium C19</name>
    <dbReference type="NCBI Taxonomy" id="715226"/>
    <lineage>
        <taxon>Bacteria</taxon>
        <taxon>Pseudomonadati</taxon>
        <taxon>Pseudomonadota</taxon>
        <taxon>Alphaproteobacteria</taxon>
        <taxon>Caulobacterales</taxon>
        <taxon>Caulobacteraceae</taxon>
        <taxon>Asticcacaulis</taxon>
    </lineage>
</organism>
<name>F4QUB0_9CAUL</name>
<dbReference type="GO" id="GO:0016788">
    <property type="term" value="F:hydrolase activity, acting on ester bonds"/>
    <property type="evidence" value="ECO:0007669"/>
    <property type="project" value="InterPro"/>
</dbReference>
<proteinExistence type="predicted"/>
<feature type="signal peptide" evidence="1">
    <location>
        <begin position="1"/>
        <end position="27"/>
    </location>
</feature>
<keyword evidence="1" id="KW-0732">Signal</keyword>
<accession>F4QUB0</accession>
<gene>
    <name evidence="2" type="ORF">ABI_47580</name>
</gene>
<dbReference type="Proteomes" id="UP000006512">
    <property type="component" value="Unassembled WGS sequence"/>
</dbReference>
<dbReference type="SUPFAM" id="SSF48537">
    <property type="entry name" value="Phospholipase C/P1 nuclease"/>
    <property type="match status" value="1"/>
</dbReference>
<dbReference type="STRING" id="715226.ABI_47580"/>
<dbReference type="AlphaFoldDB" id="F4QUB0"/>
<evidence type="ECO:0000313" key="2">
    <source>
        <dbReference type="EMBL" id="EGF89410.1"/>
    </source>
</evidence>
<evidence type="ECO:0000313" key="3">
    <source>
        <dbReference type="Proteomes" id="UP000006512"/>
    </source>
</evidence>
<dbReference type="InterPro" id="IPR008947">
    <property type="entry name" value="PLipase_C/P1_nuclease_dom_sf"/>
</dbReference>